<name>A0A4P1R0U0_LUPAN</name>
<dbReference type="PANTHER" id="PTHR37721:SF1">
    <property type="entry name" value="OS05G0464200 PROTEIN"/>
    <property type="match status" value="1"/>
</dbReference>
<dbReference type="EMBL" id="CM007373">
    <property type="protein sequence ID" value="OIV99354.1"/>
    <property type="molecule type" value="Genomic_DNA"/>
</dbReference>
<keyword evidence="3" id="KW-1185">Reference proteome</keyword>
<accession>A0A4P1R0U0</accession>
<protein>
    <submittedName>
        <fullName evidence="2">Uncharacterized protein</fullName>
    </submittedName>
</protein>
<feature type="region of interest" description="Disordered" evidence="1">
    <location>
        <begin position="1"/>
        <end position="22"/>
    </location>
</feature>
<dbReference type="Gramene" id="OIV99354">
    <property type="protein sequence ID" value="OIV99354"/>
    <property type="gene ID" value="TanjilG_17164"/>
</dbReference>
<dbReference type="PANTHER" id="PTHR37721">
    <property type="entry name" value="OS05G0464200 PROTEIN"/>
    <property type="match status" value="1"/>
</dbReference>
<gene>
    <name evidence="2" type="ORF">TanjilG_17164</name>
</gene>
<dbReference type="Proteomes" id="UP000188354">
    <property type="component" value="Chromosome LG13"/>
</dbReference>
<evidence type="ECO:0000313" key="2">
    <source>
        <dbReference type="EMBL" id="OIV99354.1"/>
    </source>
</evidence>
<evidence type="ECO:0000313" key="3">
    <source>
        <dbReference type="Proteomes" id="UP000188354"/>
    </source>
</evidence>
<organism evidence="2 3">
    <name type="scientific">Lupinus angustifolius</name>
    <name type="common">Narrow-leaved blue lupine</name>
    <dbReference type="NCBI Taxonomy" id="3871"/>
    <lineage>
        <taxon>Eukaryota</taxon>
        <taxon>Viridiplantae</taxon>
        <taxon>Streptophyta</taxon>
        <taxon>Embryophyta</taxon>
        <taxon>Tracheophyta</taxon>
        <taxon>Spermatophyta</taxon>
        <taxon>Magnoliopsida</taxon>
        <taxon>eudicotyledons</taxon>
        <taxon>Gunneridae</taxon>
        <taxon>Pentapetalae</taxon>
        <taxon>rosids</taxon>
        <taxon>fabids</taxon>
        <taxon>Fabales</taxon>
        <taxon>Fabaceae</taxon>
        <taxon>Papilionoideae</taxon>
        <taxon>50 kb inversion clade</taxon>
        <taxon>genistoids sensu lato</taxon>
        <taxon>core genistoids</taxon>
        <taxon>Genisteae</taxon>
        <taxon>Lupinus</taxon>
    </lineage>
</organism>
<evidence type="ECO:0000256" key="1">
    <source>
        <dbReference type="SAM" id="MobiDB-lite"/>
    </source>
</evidence>
<reference evidence="2 3" key="1">
    <citation type="journal article" date="2017" name="Plant Biotechnol. J.">
        <title>A comprehensive draft genome sequence for lupin (Lupinus angustifolius), an emerging health food: insights into plant-microbe interactions and legume evolution.</title>
        <authorList>
            <person name="Hane J.K."/>
            <person name="Ming Y."/>
            <person name="Kamphuis L.G."/>
            <person name="Nelson M.N."/>
            <person name="Garg G."/>
            <person name="Atkins C.A."/>
            <person name="Bayer P.E."/>
            <person name="Bravo A."/>
            <person name="Bringans S."/>
            <person name="Cannon S."/>
            <person name="Edwards D."/>
            <person name="Foley R."/>
            <person name="Gao L.L."/>
            <person name="Harrison M.J."/>
            <person name="Huang W."/>
            <person name="Hurgobin B."/>
            <person name="Li S."/>
            <person name="Liu C.W."/>
            <person name="McGrath A."/>
            <person name="Morahan G."/>
            <person name="Murray J."/>
            <person name="Weller J."/>
            <person name="Jian J."/>
            <person name="Singh K.B."/>
        </authorList>
    </citation>
    <scope>NUCLEOTIDE SEQUENCE [LARGE SCALE GENOMIC DNA]</scope>
    <source>
        <strain evidence="3">cv. Tanjil</strain>
        <tissue evidence="2">Whole plant</tissue>
    </source>
</reference>
<sequence length="73" mass="7549">MATTSSSTPHKEKANLPPKRGQIKAQIFSSFVKFVTSKGGKVTENIGNNNSGGSAFSSSTPPPSAYNSDISSS</sequence>
<dbReference type="AlphaFoldDB" id="A0A4P1R0U0"/>
<feature type="compositionally biased region" description="Low complexity" evidence="1">
    <location>
        <begin position="47"/>
        <end position="59"/>
    </location>
</feature>
<feature type="region of interest" description="Disordered" evidence="1">
    <location>
        <begin position="41"/>
        <end position="73"/>
    </location>
</feature>
<proteinExistence type="predicted"/>